<organism evidence="6 7">
    <name type="scientific">Rhizobium lusitanum</name>
    <dbReference type="NCBI Taxonomy" id="293958"/>
    <lineage>
        <taxon>Bacteria</taxon>
        <taxon>Pseudomonadati</taxon>
        <taxon>Pseudomonadota</taxon>
        <taxon>Alphaproteobacteria</taxon>
        <taxon>Hyphomicrobiales</taxon>
        <taxon>Rhizobiaceae</taxon>
        <taxon>Rhizobium/Agrobacterium group</taxon>
        <taxon>Rhizobium</taxon>
    </lineage>
</organism>
<dbReference type="SUPFAM" id="SSF46894">
    <property type="entry name" value="C-terminal effector domain of the bipartite response regulators"/>
    <property type="match status" value="1"/>
</dbReference>
<comment type="caution">
    <text evidence="6">The sequence shown here is derived from an EMBL/GenBank/DDBJ whole genome shotgun (WGS) entry which is preliminary data.</text>
</comment>
<dbReference type="PANTHER" id="PTHR16305:SF28">
    <property type="entry name" value="GUANYLATE CYCLASE DOMAIN-CONTAINING PROTEIN"/>
    <property type="match status" value="1"/>
</dbReference>
<dbReference type="PROSITE" id="PS51755">
    <property type="entry name" value="OMPR_PHOB"/>
    <property type="match status" value="1"/>
</dbReference>
<keyword evidence="1" id="KW-0547">Nucleotide-binding</keyword>
<dbReference type="CDD" id="cd00383">
    <property type="entry name" value="trans_reg_C"/>
    <property type="match status" value="1"/>
</dbReference>
<evidence type="ECO:0000259" key="5">
    <source>
        <dbReference type="PROSITE" id="PS51755"/>
    </source>
</evidence>
<dbReference type="GO" id="GO:0000160">
    <property type="term" value="P:phosphorelay signal transduction system"/>
    <property type="evidence" value="ECO:0007669"/>
    <property type="project" value="InterPro"/>
</dbReference>
<dbReference type="GO" id="GO:0004016">
    <property type="term" value="F:adenylate cyclase activity"/>
    <property type="evidence" value="ECO:0007669"/>
    <property type="project" value="TreeGrafter"/>
</dbReference>
<dbReference type="InterPro" id="IPR036388">
    <property type="entry name" value="WH-like_DNA-bd_sf"/>
</dbReference>
<keyword evidence="2" id="KW-0067">ATP-binding</keyword>
<accession>A0A6L9UDE5</accession>
<dbReference type="Pfam" id="PF13191">
    <property type="entry name" value="AAA_16"/>
    <property type="match status" value="1"/>
</dbReference>
<dbReference type="InterPro" id="IPR041664">
    <property type="entry name" value="AAA_16"/>
</dbReference>
<name>A0A6L9UDE5_9HYPH</name>
<evidence type="ECO:0000256" key="3">
    <source>
        <dbReference type="ARBA" id="ARBA00023125"/>
    </source>
</evidence>
<dbReference type="AlphaFoldDB" id="A0A6L9UDE5"/>
<dbReference type="InterPro" id="IPR016032">
    <property type="entry name" value="Sig_transdc_resp-reg_C-effctor"/>
</dbReference>
<dbReference type="GO" id="GO:0005524">
    <property type="term" value="F:ATP binding"/>
    <property type="evidence" value="ECO:0007669"/>
    <property type="project" value="UniProtKB-KW"/>
</dbReference>
<dbReference type="InterPro" id="IPR027417">
    <property type="entry name" value="P-loop_NTPase"/>
</dbReference>
<dbReference type="GO" id="GO:0005737">
    <property type="term" value="C:cytoplasm"/>
    <property type="evidence" value="ECO:0007669"/>
    <property type="project" value="TreeGrafter"/>
</dbReference>
<reference evidence="6 7" key="1">
    <citation type="submission" date="2019-12" db="EMBL/GenBank/DDBJ databases">
        <title>Rhizobium genotypes associated with high levels of biological nitrogen fixation by grain legumes in a temperate-maritime cropping system.</title>
        <authorList>
            <person name="Maluk M."/>
            <person name="Francesc Ferrando Molina F."/>
            <person name="Lopez Del Egido L."/>
            <person name="Lafos M."/>
            <person name="Langarica-Fuentes A."/>
            <person name="Gebre Yohannes G."/>
            <person name="Young M.W."/>
            <person name="Martin P."/>
            <person name="Gantlett R."/>
            <person name="Kenicer G."/>
            <person name="Hawes C."/>
            <person name="Begg G.S."/>
            <person name="Quilliam R.S."/>
            <person name="Squire G.R."/>
            <person name="Poole P.S."/>
            <person name="Young P.W."/>
            <person name="Iannetta P.M."/>
            <person name="James E.K."/>
        </authorList>
    </citation>
    <scope>NUCLEOTIDE SEQUENCE [LARGE SCALE GENOMIC DNA]</scope>
    <source>
        <strain evidence="6 7">JHI1118</strain>
    </source>
</reference>
<evidence type="ECO:0000313" key="6">
    <source>
        <dbReference type="EMBL" id="NEI72282.1"/>
    </source>
</evidence>
<evidence type="ECO:0000256" key="1">
    <source>
        <dbReference type="ARBA" id="ARBA00022741"/>
    </source>
</evidence>
<dbReference type="Pfam" id="PF00486">
    <property type="entry name" value="Trans_reg_C"/>
    <property type="match status" value="1"/>
</dbReference>
<dbReference type="RefSeq" id="WP_163989435.1">
    <property type="nucleotide sequence ID" value="NZ_WUEY01000011.1"/>
</dbReference>
<evidence type="ECO:0000256" key="2">
    <source>
        <dbReference type="ARBA" id="ARBA00022840"/>
    </source>
</evidence>
<dbReference type="SUPFAM" id="SSF52540">
    <property type="entry name" value="P-loop containing nucleoside triphosphate hydrolases"/>
    <property type="match status" value="1"/>
</dbReference>
<dbReference type="InterPro" id="IPR001867">
    <property type="entry name" value="OmpR/PhoB-type_DNA-bd"/>
</dbReference>
<dbReference type="SMART" id="SM00862">
    <property type="entry name" value="Trans_reg_C"/>
    <property type="match status" value="1"/>
</dbReference>
<dbReference type="Gene3D" id="3.40.50.300">
    <property type="entry name" value="P-loop containing nucleotide triphosphate hydrolases"/>
    <property type="match status" value="1"/>
</dbReference>
<feature type="domain" description="OmpR/PhoB-type" evidence="5">
    <location>
        <begin position="1"/>
        <end position="102"/>
    </location>
</feature>
<dbReference type="GO" id="GO:0006355">
    <property type="term" value="P:regulation of DNA-templated transcription"/>
    <property type="evidence" value="ECO:0007669"/>
    <property type="project" value="InterPro"/>
</dbReference>
<gene>
    <name evidence="6" type="ORF">GR212_22105</name>
</gene>
<dbReference type="PANTHER" id="PTHR16305">
    <property type="entry name" value="TESTICULAR SOLUBLE ADENYLYL CYCLASE"/>
    <property type="match status" value="1"/>
</dbReference>
<dbReference type="Proteomes" id="UP000483035">
    <property type="component" value="Unassembled WGS sequence"/>
</dbReference>
<proteinExistence type="predicted"/>
<protein>
    <submittedName>
        <fullName evidence="6">AAA family ATPase</fullName>
    </submittedName>
</protein>
<dbReference type="EMBL" id="WUEY01000011">
    <property type="protein sequence ID" value="NEI72282.1"/>
    <property type="molecule type" value="Genomic_DNA"/>
</dbReference>
<dbReference type="Gene3D" id="1.10.10.10">
    <property type="entry name" value="Winged helix-like DNA-binding domain superfamily/Winged helix DNA-binding domain"/>
    <property type="match status" value="1"/>
</dbReference>
<keyword evidence="3 4" id="KW-0238">DNA-binding</keyword>
<evidence type="ECO:0000313" key="7">
    <source>
        <dbReference type="Proteomes" id="UP000483035"/>
    </source>
</evidence>
<feature type="DNA-binding region" description="OmpR/PhoB-type" evidence="4">
    <location>
        <begin position="1"/>
        <end position="102"/>
    </location>
</feature>
<dbReference type="GO" id="GO:0003677">
    <property type="term" value="F:DNA binding"/>
    <property type="evidence" value="ECO:0007669"/>
    <property type="project" value="UniProtKB-UniRule"/>
</dbReference>
<sequence>MADLPSFRIDLSNECLWRTDVPGENERLDLPPKTFQLLRYLLANKGRAIGSDELLDALWQGVHVQPEVVKTHILAIRNALHDRSEKPRFIETVRGRGYRFIGSIGDVSAFPLEASQSGDPLFVGRDTPLEALMSRFRQAQSGSLQLVFLSGEPGLGKSTVVRKFLAQLSVSSSPVVGFGQCVEGLAGTEPYYPILEALAGLCTGALGTTVLRSLITLAPSWAVQMPAHVSHEQRLALQPLLAVSGRERMLREGCELLERLASQRTIILVLENIHWSDYATLDFLSAISRRRSSARLLIIATYRPEDVDGRHPLRGLVHDLVLNRYGSEIALQPLTESAVAAFIGDDPHANASKAFAHLLREWSGGNPLFMQATLDHLAERGLVARRPDGSWHLQTPAESIKRETPPTLGRLIETRFEWLPETERQILEAASVTGLQFCASVAVAATDLDFYAFEDACESLCRRMLFIQHDGLRLLPGGRQLRQYRFRHDIYRQVLYDLLGPARLSRLHAAIGSRLEAVYPPDERDPVAGELAGHFARAAEWQKALTYFRIALRIAIRRFAYSDALAMLDRADDLTAGLPAEIKAATEIEFLDRRAAIYVATHDRRAAEAHAALLRRATELGDVDMQARCLLRQAQVASWRDKALCLRLLKDIEALSARQQSPTVRALTRLNVLIRRIWIDGWNGEDVRLCEETVAFLRAEGESLTTARAMIDFGMIGVFASRYREVCQSLRVDYQYIIDHANYRDEPDIPRALWMHDIGVPVCLLFLGDFAGSLAAFDEAVARYEANGNHSESRGLKVYRALVYLFTGKVDAVFDTCRVIADAVREQQVADPAIADMLPIERRLSLVLCALAEIAVGHHAAARGYLTAAEDEMNRQAVLLDWYWRLAMEFGWVNLSLAEGNVVAAQEHAEELVGLAEQTDERTWRALAWDALARVAIARGAPAESLRHVASALDVSKGFETPLATWQVHETAAAAYAALDDAENAAKSTELSASARLALVE</sequence>
<evidence type="ECO:0000256" key="4">
    <source>
        <dbReference type="PROSITE-ProRule" id="PRU01091"/>
    </source>
</evidence>